<reference evidence="1" key="1">
    <citation type="submission" date="2023-11" db="EMBL/GenBank/DDBJ databases">
        <authorList>
            <person name="Poullet M."/>
        </authorList>
    </citation>
    <scope>NUCLEOTIDE SEQUENCE</scope>
    <source>
        <strain evidence="1">E1834</strain>
    </source>
</reference>
<name>A0ACB0Z9V6_MELEN</name>
<comment type="caution">
    <text evidence="1">The sequence shown here is derived from an EMBL/GenBank/DDBJ whole genome shotgun (WGS) entry which is preliminary data.</text>
</comment>
<dbReference type="Proteomes" id="UP001497535">
    <property type="component" value="Unassembled WGS sequence"/>
</dbReference>
<accession>A0ACB0Z9V6</accession>
<sequence>MRLCNLFIKFLLLFLTKISKIACTNGNNLPPSFNNLSIEYIYNFSFFKSPSLQHFSKNSFQNTRAESIPDFLIIPLMRSTAEI</sequence>
<evidence type="ECO:0000313" key="2">
    <source>
        <dbReference type="Proteomes" id="UP001497535"/>
    </source>
</evidence>
<gene>
    <name evidence="1" type="ORF">MENTE1834_LOCUS22558</name>
</gene>
<organism evidence="1 2">
    <name type="scientific">Meloidogyne enterolobii</name>
    <name type="common">Root-knot nematode worm</name>
    <name type="synonym">Meloidogyne mayaguensis</name>
    <dbReference type="NCBI Taxonomy" id="390850"/>
    <lineage>
        <taxon>Eukaryota</taxon>
        <taxon>Metazoa</taxon>
        <taxon>Ecdysozoa</taxon>
        <taxon>Nematoda</taxon>
        <taxon>Chromadorea</taxon>
        <taxon>Rhabditida</taxon>
        <taxon>Tylenchina</taxon>
        <taxon>Tylenchomorpha</taxon>
        <taxon>Tylenchoidea</taxon>
        <taxon>Meloidogynidae</taxon>
        <taxon>Meloidogyninae</taxon>
        <taxon>Meloidogyne</taxon>
    </lineage>
</organism>
<proteinExistence type="predicted"/>
<evidence type="ECO:0000313" key="1">
    <source>
        <dbReference type="EMBL" id="CAK5075735.1"/>
    </source>
</evidence>
<keyword evidence="2" id="KW-1185">Reference proteome</keyword>
<dbReference type="EMBL" id="CAVMJV010000028">
    <property type="protein sequence ID" value="CAK5075735.1"/>
    <property type="molecule type" value="Genomic_DNA"/>
</dbReference>
<protein>
    <submittedName>
        <fullName evidence="1">Uncharacterized protein</fullName>
    </submittedName>
</protein>